<dbReference type="SUPFAM" id="SSF55874">
    <property type="entry name" value="ATPase domain of HSP90 chaperone/DNA topoisomerase II/histidine kinase"/>
    <property type="match status" value="1"/>
</dbReference>
<evidence type="ECO:0000256" key="1">
    <source>
        <dbReference type="ARBA" id="ARBA00022553"/>
    </source>
</evidence>
<evidence type="ECO:0000256" key="4">
    <source>
        <dbReference type="ARBA" id="ARBA00022777"/>
    </source>
</evidence>
<name>A0ABT3PWJ3_9BACT</name>
<gene>
    <name evidence="10" type="ORF">LQ318_04555</name>
</gene>
<dbReference type="PROSITE" id="PS50109">
    <property type="entry name" value="HIS_KIN"/>
    <property type="match status" value="1"/>
</dbReference>
<dbReference type="Pfam" id="PF00989">
    <property type="entry name" value="PAS"/>
    <property type="match status" value="1"/>
</dbReference>
<keyword evidence="6" id="KW-0902">Two-component regulatory system</keyword>
<feature type="domain" description="Histidine kinase" evidence="7">
    <location>
        <begin position="624"/>
        <end position="818"/>
    </location>
</feature>
<keyword evidence="11" id="KW-1185">Reference proteome</keyword>
<feature type="domain" description="PAS" evidence="8">
    <location>
        <begin position="259"/>
        <end position="316"/>
    </location>
</feature>
<feature type="domain" description="PAS" evidence="8">
    <location>
        <begin position="136"/>
        <end position="173"/>
    </location>
</feature>
<dbReference type="Pfam" id="PF13426">
    <property type="entry name" value="PAS_9"/>
    <property type="match status" value="2"/>
</dbReference>
<dbReference type="InterPro" id="IPR036890">
    <property type="entry name" value="HATPase_C_sf"/>
</dbReference>
<proteinExistence type="predicted"/>
<keyword evidence="4" id="KW-0418">Kinase</keyword>
<dbReference type="InterPro" id="IPR001610">
    <property type="entry name" value="PAC"/>
</dbReference>
<organism evidence="10 11">
    <name type="scientific">Fodinibius salicampi</name>
    <dbReference type="NCBI Taxonomy" id="1920655"/>
    <lineage>
        <taxon>Bacteria</taxon>
        <taxon>Pseudomonadati</taxon>
        <taxon>Balneolota</taxon>
        <taxon>Balneolia</taxon>
        <taxon>Balneolales</taxon>
        <taxon>Balneolaceae</taxon>
        <taxon>Fodinibius</taxon>
    </lineage>
</organism>
<dbReference type="EMBL" id="JAJNDC010000001">
    <property type="protein sequence ID" value="MCW9712171.1"/>
    <property type="molecule type" value="Genomic_DNA"/>
</dbReference>
<dbReference type="SMART" id="SM00387">
    <property type="entry name" value="HATPase_c"/>
    <property type="match status" value="1"/>
</dbReference>
<keyword evidence="1" id="KW-0597">Phosphoprotein</keyword>
<feature type="domain" description="PAS" evidence="8">
    <location>
        <begin position="364"/>
        <end position="436"/>
    </location>
</feature>
<evidence type="ECO:0000259" key="8">
    <source>
        <dbReference type="PROSITE" id="PS50112"/>
    </source>
</evidence>
<dbReference type="Gene3D" id="3.30.450.20">
    <property type="entry name" value="PAS domain"/>
    <property type="match status" value="5"/>
</dbReference>
<dbReference type="SMART" id="SM00091">
    <property type="entry name" value="PAS"/>
    <property type="match status" value="5"/>
</dbReference>
<dbReference type="InterPro" id="IPR005467">
    <property type="entry name" value="His_kinase_dom"/>
</dbReference>
<dbReference type="RefSeq" id="WP_265787921.1">
    <property type="nucleotide sequence ID" value="NZ_BAABRS010000001.1"/>
</dbReference>
<keyword evidence="3" id="KW-0547">Nucleotide-binding</keyword>
<dbReference type="Pfam" id="PF08447">
    <property type="entry name" value="PAS_3"/>
    <property type="match status" value="2"/>
</dbReference>
<comment type="caution">
    <text evidence="10">The sequence shown here is derived from an EMBL/GenBank/DDBJ whole genome shotgun (WGS) entry which is preliminary data.</text>
</comment>
<evidence type="ECO:0000256" key="5">
    <source>
        <dbReference type="ARBA" id="ARBA00022840"/>
    </source>
</evidence>
<dbReference type="SMART" id="SM00086">
    <property type="entry name" value="PAC"/>
    <property type="match status" value="4"/>
</dbReference>
<feature type="domain" description="PAS" evidence="8">
    <location>
        <begin position="489"/>
        <end position="559"/>
    </location>
</feature>
<dbReference type="InterPro" id="IPR011495">
    <property type="entry name" value="Sig_transdc_His_kin_sub2_dim/P"/>
</dbReference>
<reference evidence="10 11" key="1">
    <citation type="submission" date="2021-11" db="EMBL/GenBank/DDBJ databases">
        <title>Aliifidinibius sp. nov., a new bacterium isolated from saline soil.</title>
        <authorList>
            <person name="Galisteo C."/>
            <person name="De La Haba R."/>
            <person name="Sanchez-Porro C."/>
            <person name="Ventosa A."/>
        </authorList>
    </citation>
    <scope>NUCLEOTIDE SEQUENCE [LARGE SCALE GENOMIC DNA]</scope>
    <source>
        <strain evidence="10 11">KACC 190600</strain>
    </source>
</reference>
<evidence type="ECO:0000313" key="10">
    <source>
        <dbReference type="EMBL" id="MCW9712171.1"/>
    </source>
</evidence>
<dbReference type="Gene3D" id="3.30.565.10">
    <property type="entry name" value="Histidine kinase-like ATPase, C-terminal domain"/>
    <property type="match status" value="1"/>
</dbReference>
<dbReference type="PROSITE" id="PS50113">
    <property type="entry name" value="PAC"/>
    <property type="match status" value="3"/>
</dbReference>
<dbReference type="InterPro" id="IPR035965">
    <property type="entry name" value="PAS-like_dom_sf"/>
</dbReference>
<feature type="domain" description="PAC" evidence="9">
    <location>
        <begin position="438"/>
        <end position="488"/>
    </location>
</feature>
<dbReference type="InterPro" id="IPR000700">
    <property type="entry name" value="PAS-assoc_C"/>
</dbReference>
<accession>A0ABT3PWJ3</accession>
<dbReference type="PANTHER" id="PTHR43065:SF23">
    <property type="entry name" value="SENSOR HISTIDINE KINASE PDTAS"/>
    <property type="match status" value="1"/>
</dbReference>
<sequence length="818" mass="94105">MHQKNSSYLSNQLLFILDDCSHDILDVNEAVLKKYGYAYDELCGMNFYDLGERSTHREIINDLNENNSIWIHRSKIGEEFFVQLTYHQFNFEGQLAKFAVAHDISEQINHQESDPNQYPKLEAHKANFPLAEIGWDVNYRINYWSEQAEELLGWKEEEAKGEKAFLEDILPENTFVDWKEKCKNNIKDQQAQYTIESRIRTKGGQVRYYKWYNSLLYDEYGSLRSARALIADITEKRESQNLFRALSEESLVGIFLIQDGVFRYVNPRFAEIFGYAKEEVENKYSITDLAHPDDLKQVQQNVTDRIQQVEESVEYGFRGITKNDQVIHVNIFGSPIKYAGAPAVVGTLVDTTHNKKIVKQYRSSLESFKDLFDSISDAIYIQDKEGCFLEVNRGAEEMYGYKRDYFIGKTPEFLAAKNKVDIEDTHQLIQKALNGSPQSFEWWGQRKNGEIFPKEVVANPGKYFGDDVVITIARDISERYEAEEKIRRSEEKFRQLFQNAPIGIAFMNEDQELQFVNESFTNVFGFTTEEIKGKNIDEVIVPEDAKSDAYEVSKRIYNGNTAQTSGKRRCKDGSVVDVLIYGVPVKVQNETIAIYGLYVDVTENKQAENKIKESLKEKEVLLAEIHHRVKNNLAVITGLLELQAYNTTSEEAVEVLKESQMRINSIALIHEKLYQREDLSQISFDTYVEQLLKVVVSSMHTDTTKVDVHIDADPVDLTVNQAIPCGLILNELITNAYKHAFKEKPDGNIWISVQEKEEMVTLNVKDDGIGMPEDTSIKNPKSLGIQLINTLSEQLQGQISYIPENSGTHFQMQFYLED</sequence>
<protein>
    <submittedName>
        <fullName evidence="10">PAS domain S-box protein</fullName>
    </submittedName>
</protein>
<evidence type="ECO:0000256" key="6">
    <source>
        <dbReference type="ARBA" id="ARBA00023012"/>
    </source>
</evidence>
<dbReference type="InterPro" id="IPR013767">
    <property type="entry name" value="PAS_fold"/>
</dbReference>
<feature type="domain" description="PAC" evidence="9">
    <location>
        <begin position="193"/>
        <end position="245"/>
    </location>
</feature>
<dbReference type="InterPro" id="IPR013655">
    <property type="entry name" value="PAS_fold_3"/>
</dbReference>
<evidence type="ECO:0000256" key="2">
    <source>
        <dbReference type="ARBA" id="ARBA00022679"/>
    </source>
</evidence>
<dbReference type="Pfam" id="PF02518">
    <property type="entry name" value="HATPase_c"/>
    <property type="match status" value="1"/>
</dbReference>
<evidence type="ECO:0000313" key="11">
    <source>
        <dbReference type="Proteomes" id="UP001207337"/>
    </source>
</evidence>
<dbReference type="PROSITE" id="PS50112">
    <property type="entry name" value="PAS"/>
    <property type="match status" value="4"/>
</dbReference>
<keyword evidence="5" id="KW-0067">ATP-binding</keyword>
<dbReference type="NCBIfam" id="TIGR00229">
    <property type="entry name" value="sensory_box"/>
    <property type="match status" value="5"/>
</dbReference>
<dbReference type="PANTHER" id="PTHR43065">
    <property type="entry name" value="SENSOR HISTIDINE KINASE"/>
    <property type="match status" value="1"/>
</dbReference>
<evidence type="ECO:0000259" key="7">
    <source>
        <dbReference type="PROSITE" id="PS50109"/>
    </source>
</evidence>
<feature type="domain" description="PAC" evidence="9">
    <location>
        <begin position="560"/>
        <end position="613"/>
    </location>
</feature>
<dbReference type="InterPro" id="IPR000014">
    <property type="entry name" value="PAS"/>
</dbReference>
<dbReference type="Pfam" id="PF07568">
    <property type="entry name" value="HisKA_2"/>
    <property type="match status" value="1"/>
</dbReference>
<dbReference type="SUPFAM" id="SSF55785">
    <property type="entry name" value="PYP-like sensor domain (PAS domain)"/>
    <property type="match status" value="5"/>
</dbReference>
<keyword evidence="2" id="KW-0808">Transferase</keyword>
<evidence type="ECO:0000259" key="9">
    <source>
        <dbReference type="PROSITE" id="PS50113"/>
    </source>
</evidence>
<dbReference type="CDD" id="cd00130">
    <property type="entry name" value="PAS"/>
    <property type="match status" value="5"/>
</dbReference>
<evidence type="ECO:0000256" key="3">
    <source>
        <dbReference type="ARBA" id="ARBA00022741"/>
    </source>
</evidence>
<dbReference type="InterPro" id="IPR003594">
    <property type="entry name" value="HATPase_dom"/>
</dbReference>
<dbReference type="Proteomes" id="UP001207337">
    <property type="component" value="Unassembled WGS sequence"/>
</dbReference>